<feature type="compositionally biased region" description="Basic and acidic residues" evidence="1">
    <location>
        <begin position="222"/>
        <end position="233"/>
    </location>
</feature>
<evidence type="ECO:0000313" key="2">
    <source>
        <dbReference type="EMBL" id="GEU34626.1"/>
    </source>
</evidence>
<feature type="region of interest" description="Disordered" evidence="1">
    <location>
        <begin position="178"/>
        <end position="261"/>
    </location>
</feature>
<protein>
    <submittedName>
        <fullName evidence="2">Uncharacterized protein</fullName>
    </submittedName>
</protein>
<accession>A0A6L2JCJ6</accession>
<dbReference type="EMBL" id="BKCJ010000598">
    <property type="protein sequence ID" value="GEU34626.1"/>
    <property type="molecule type" value="Genomic_DNA"/>
</dbReference>
<dbReference type="AlphaFoldDB" id="A0A6L2JCJ6"/>
<feature type="compositionally biased region" description="Polar residues" evidence="1">
    <location>
        <begin position="189"/>
        <end position="200"/>
    </location>
</feature>
<gene>
    <name evidence="2" type="ORF">Tci_006604</name>
</gene>
<organism evidence="2">
    <name type="scientific">Tanacetum cinerariifolium</name>
    <name type="common">Dalmatian daisy</name>
    <name type="synonym">Chrysanthemum cinerariifolium</name>
    <dbReference type="NCBI Taxonomy" id="118510"/>
    <lineage>
        <taxon>Eukaryota</taxon>
        <taxon>Viridiplantae</taxon>
        <taxon>Streptophyta</taxon>
        <taxon>Embryophyta</taxon>
        <taxon>Tracheophyta</taxon>
        <taxon>Spermatophyta</taxon>
        <taxon>Magnoliopsida</taxon>
        <taxon>eudicotyledons</taxon>
        <taxon>Gunneridae</taxon>
        <taxon>Pentapetalae</taxon>
        <taxon>asterids</taxon>
        <taxon>campanulids</taxon>
        <taxon>Asterales</taxon>
        <taxon>Asteraceae</taxon>
        <taxon>Asteroideae</taxon>
        <taxon>Anthemideae</taxon>
        <taxon>Anthemidinae</taxon>
        <taxon>Tanacetum</taxon>
    </lineage>
</organism>
<feature type="compositionally biased region" description="Low complexity" evidence="1">
    <location>
        <begin position="446"/>
        <end position="462"/>
    </location>
</feature>
<proteinExistence type="predicted"/>
<feature type="compositionally biased region" description="Basic and acidic residues" evidence="1">
    <location>
        <begin position="484"/>
        <end position="524"/>
    </location>
</feature>
<feature type="compositionally biased region" description="Basic and acidic residues" evidence="1">
    <location>
        <begin position="178"/>
        <end position="188"/>
    </location>
</feature>
<feature type="region of interest" description="Disordered" evidence="1">
    <location>
        <begin position="423"/>
        <end position="524"/>
    </location>
</feature>
<reference evidence="2" key="1">
    <citation type="journal article" date="2019" name="Sci. Rep.">
        <title>Draft genome of Tanacetum cinerariifolium, the natural source of mosquito coil.</title>
        <authorList>
            <person name="Yamashiro T."/>
            <person name="Shiraishi A."/>
            <person name="Satake H."/>
            <person name="Nakayama K."/>
        </authorList>
    </citation>
    <scope>NUCLEOTIDE SEQUENCE</scope>
</reference>
<comment type="caution">
    <text evidence="2">The sequence shown here is derived from an EMBL/GenBank/DDBJ whole genome shotgun (WGS) entry which is preliminary data.</text>
</comment>
<evidence type="ECO:0000256" key="1">
    <source>
        <dbReference type="SAM" id="MobiDB-lite"/>
    </source>
</evidence>
<feature type="compositionally biased region" description="Polar residues" evidence="1">
    <location>
        <begin position="463"/>
        <end position="477"/>
    </location>
</feature>
<name>A0A6L2JCJ6_TANCI</name>
<sequence>MHHDTTTEIYSCQLDEQWFKLHKDILRDALQITPINDNDTFMAPPSSDAVIEYVNTLGYPVTLKNILWGIIHRYNIDYAERICKEFVQSIQNFLTDKKRLTMASHRKKKTTPLVIPSIRFTKLIIHHLKTKHNIHPRTGAPYYEGYVALVAEYQRYLDMAAEEVVPARLVVFKEPDSRRSQPLLERRSPMTTVPSFNAKSPSLDAELADSETDSDKTVAPINKEKDASNRELIEINAGAQDEGQARSNPSKQDEGQAGSNPVMLQSFNLNQVMCFKDQFFMEKIHEGEPEKTNAKSEVQSIVMVPIHQDTSSVPPMTTLVLDHPTLQSDYLYANAPHLTSTATITTTTTTIPPPPQPQQSTTYSSLIFLRNDLPAVDLKEILQQRMFEDNSYEAYDDHKYLYEALQKSLERDYSNQLLANLDESRRKKRMKHNLPITPSSQQHGNKAPSSSKSAASMPQSMAWTTSDTRYESASFTDPDSILDEQVHVSDDEDTGNDHLPKVDMRKDWWKPLPGEDRPATHKPA</sequence>